<dbReference type="SUPFAM" id="SSF51735">
    <property type="entry name" value="NAD(P)-binding Rossmann-fold domains"/>
    <property type="match status" value="1"/>
</dbReference>
<dbReference type="InterPro" id="IPR010099">
    <property type="entry name" value="SDR39U1"/>
</dbReference>
<comment type="caution">
    <text evidence="4">The sequence shown here is derived from an EMBL/GenBank/DDBJ whole genome shotgun (WGS) entry which is preliminary data.</text>
</comment>
<dbReference type="RefSeq" id="WP_124844434.1">
    <property type="nucleotide sequence ID" value="NZ_RQZG01000007.1"/>
</dbReference>
<proteinExistence type="inferred from homology"/>
<dbReference type="CDD" id="cd07820">
    <property type="entry name" value="SRPBCC_3"/>
    <property type="match status" value="1"/>
</dbReference>
<dbReference type="InterPro" id="IPR023393">
    <property type="entry name" value="START-like_dom_sf"/>
</dbReference>
<dbReference type="Proteomes" id="UP000280819">
    <property type="component" value="Unassembled WGS sequence"/>
</dbReference>
<dbReference type="InterPro" id="IPR001509">
    <property type="entry name" value="Epimerase_deHydtase"/>
</dbReference>
<sequence>METFEATTTLPHPAREVFDWHARPGALTRVSPPWAMRVLAEATPPLAAGALVRLRTALPWTGGMGWVRVDTRLGTGPEPSSFVDRMVRGPFRSWEHTHLFRGAADCRVVDHVRWEAPLGVPPRLVACRLPAIFEARARRLRRELDHAADLTRRFPRRLRVLLASASGLVGTQVVALFGTLGHEVRRLVRRDPAHGEVRWDPDRGELSPTEVAWADVVVHLGGATIGRRHDERGRQLIRRSRVESTRLLADVIRALPEQDRPHAFVCASAMGIYGAQRPGEELTEDSPTGTGFLAEVCRAWEREAARVEEAGVRRVCVRSGVVLTTLGGTLPLQLPLFLAGMGGVLGDPRAHLPWISLDDVARVYVRAALDPALSGPVNAAAPEPVTQWEYAATLARLCRRPAWLPVPRFGPRMLLGRSGAEELAFADQQVVPARLAGIGFDFDQPSLAQALAETTGFTQRA</sequence>
<protein>
    <submittedName>
        <fullName evidence="4">TIGR01777 family protein</fullName>
    </submittedName>
</protein>
<evidence type="ECO:0000313" key="4">
    <source>
        <dbReference type="EMBL" id="RRD05141.1"/>
    </source>
</evidence>
<dbReference type="NCBIfam" id="TIGR01777">
    <property type="entry name" value="yfcH"/>
    <property type="match status" value="1"/>
</dbReference>
<dbReference type="PANTHER" id="PTHR11092">
    <property type="entry name" value="SUGAR NUCLEOTIDE EPIMERASE RELATED"/>
    <property type="match status" value="1"/>
</dbReference>
<dbReference type="OrthoDB" id="9801773at2"/>
<feature type="domain" description="NAD-dependent epimerase/dehydratase" evidence="2">
    <location>
        <begin position="165"/>
        <end position="371"/>
    </location>
</feature>
<name>A0A3P1T6K5_9ACTN</name>
<accession>A0A3P1T6K5</accession>
<evidence type="ECO:0000256" key="1">
    <source>
        <dbReference type="ARBA" id="ARBA00009353"/>
    </source>
</evidence>
<organism evidence="4 5">
    <name type="scientific">Arachnia propionica</name>
    <dbReference type="NCBI Taxonomy" id="1750"/>
    <lineage>
        <taxon>Bacteria</taxon>
        <taxon>Bacillati</taxon>
        <taxon>Actinomycetota</taxon>
        <taxon>Actinomycetes</taxon>
        <taxon>Propionibacteriales</taxon>
        <taxon>Propionibacteriaceae</taxon>
        <taxon>Arachnia</taxon>
    </lineage>
</organism>
<dbReference type="Pfam" id="PF08338">
    <property type="entry name" value="DUF1731"/>
    <property type="match status" value="1"/>
</dbReference>
<dbReference type="Pfam" id="PF01370">
    <property type="entry name" value="Epimerase"/>
    <property type="match status" value="1"/>
</dbReference>
<dbReference type="EMBL" id="RQZG01000007">
    <property type="protein sequence ID" value="RRD05141.1"/>
    <property type="molecule type" value="Genomic_DNA"/>
</dbReference>
<dbReference type="AlphaFoldDB" id="A0A3P1T6K5"/>
<gene>
    <name evidence="4" type="ORF">EII34_07290</name>
</gene>
<reference evidence="4 5" key="1">
    <citation type="submission" date="2018-11" db="EMBL/GenBank/DDBJ databases">
        <title>Genomes From Bacteria Associated with the Canine Oral Cavity: a Test Case for Automated Genome-Based Taxonomic Assignment.</title>
        <authorList>
            <person name="Coil D.A."/>
            <person name="Jospin G."/>
            <person name="Darling A.E."/>
            <person name="Wallis C."/>
            <person name="Davis I.J."/>
            <person name="Harris S."/>
            <person name="Eisen J.A."/>
            <person name="Holcombe L.J."/>
            <person name="O'Flynn C."/>
        </authorList>
    </citation>
    <scope>NUCLEOTIDE SEQUENCE [LARGE SCALE GENOMIC DNA]</scope>
    <source>
        <strain evidence="4 5">OH887_COT-365</strain>
    </source>
</reference>
<comment type="similarity">
    <text evidence="1">Belongs to the NAD(P)-dependent epimerase/dehydratase family. SDR39U1 subfamily.</text>
</comment>
<evidence type="ECO:0000259" key="3">
    <source>
        <dbReference type="Pfam" id="PF08338"/>
    </source>
</evidence>
<dbReference type="InterPro" id="IPR036291">
    <property type="entry name" value="NAD(P)-bd_dom_sf"/>
</dbReference>
<evidence type="ECO:0000313" key="5">
    <source>
        <dbReference type="Proteomes" id="UP000280819"/>
    </source>
</evidence>
<dbReference type="Gene3D" id="3.40.50.720">
    <property type="entry name" value="NAD(P)-binding Rossmann-like Domain"/>
    <property type="match status" value="1"/>
</dbReference>
<evidence type="ECO:0000259" key="2">
    <source>
        <dbReference type="Pfam" id="PF01370"/>
    </source>
</evidence>
<dbReference type="Gene3D" id="3.30.530.20">
    <property type="match status" value="1"/>
</dbReference>
<dbReference type="SUPFAM" id="SSF55961">
    <property type="entry name" value="Bet v1-like"/>
    <property type="match status" value="1"/>
</dbReference>
<dbReference type="InterPro" id="IPR013549">
    <property type="entry name" value="DUF1731"/>
</dbReference>
<feature type="domain" description="DUF1731" evidence="3">
    <location>
        <begin position="406"/>
        <end position="453"/>
    </location>
</feature>
<dbReference type="PANTHER" id="PTHR11092:SF0">
    <property type="entry name" value="EPIMERASE FAMILY PROTEIN SDR39U1"/>
    <property type="match status" value="1"/>
</dbReference>